<protein>
    <submittedName>
        <fullName evidence="1">Uncharacterized protein</fullName>
    </submittedName>
</protein>
<proteinExistence type="predicted"/>
<dbReference type="EMBL" id="CP118166">
    <property type="protein sequence ID" value="WDI32914.1"/>
    <property type="molecule type" value="Genomic_DNA"/>
</dbReference>
<sequence length="201" mass="21969">MFGIKIGGAKPQAEAPKGEFVIARLNAKVQPIDRGEYYEDPLCETLEGAGLGDVTGGGTQMADEPYGIEFCDLEICVNEANEETLATIIKRLNDLGAPKGSKLIIEETAKEIPFGVNEGIGVFLNGSDLPDKVYAECDINHVVDEFDRQLGDKGAFRGYWEGSRETALYCYGRSFEEMKAALQPFLDSYPLCEGARIEQIA</sequence>
<dbReference type="AlphaFoldDB" id="A0AAE9ZDQ8"/>
<gene>
    <name evidence="1" type="ORF">PUV54_06845</name>
</gene>
<evidence type="ECO:0000313" key="1">
    <source>
        <dbReference type="EMBL" id="WDI32914.1"/>
    </source>
</evidence>
<keyword evidence="2" id="KW-1185">Reference proteome</keyword>
<dbReference type="Proteomes" id="UP001214043">
    <property type="component" value="Chromosome"/>
</dbReference>
<accession>A0AAE9ZDQ8</accession>
<evidence type="ECO:0000313" key="2">
    <source>
        <dbReference type="Proteomes" id="UP001214043"/>
    </source>
</evidence>
<dbReference type="RefSeq" id="WP_274494868.1">
    <property type="nucleotide sequence ID" value="NZ_CP118166.1"/>
</dbReference>
<reference evidence="1" key="1">
    <citation type="submission" date="2023-02" db="EMBL/GenBank/DDBJ databases">
        <title>Genome sequence of Hyphococcus flavus.</title>
        <authorList>
            <person name="Rong J.-C."/>
            <person name="Zhao Q."/>
            <person name="Yi M."/>
            <person name="Wu J.-Y."/>
        </authorList>
    </citation>
    <scope>NUCLEOTIDE SEQUENCE</scope>
    <source>
        <strain evidence="1">MCCC 1K03223</strain>
    </source>
</reference>
<dbReference type="KEGG" id="hfl:PUV54_06845"/>
<organism evidence="1 2">
    <name type="scientific">Hyphococcus flavus</name>
    <dbReference type="NCBI Taxonomy" id="1866326"/>
    <lineage>
        <taxon>Bacteria</taxon>
        <taxon>Pseudomonadati</taxon>
        <taxon>Pseudomonadota</taxon>
        <taxon>Alphaproteobacteria</taxon>
        <taxon>Parvularculales</taxon>
        <taxon>Parvularculaceae</taxon>
        <taxon>Hyphococcus</taxon>
    </lineage>
</organism>
<name>A0AAE9ZDQ8_9PROT</name>